<sequence>MEDFTESYASSAFDELLTEPISSTTHLESQGEASNTYWDDLVDWVRSQEGMESASDASLGLFEAYDVGVHDGTSSEAPGVPSGEWDEPESENGGSALEELFSPQHTISTAQHQPAIQSAWDAVTVDSFMPPIDPQLLEAAPASIPTPEDFQFEGVDDLTNNYIPPFGSGEVIYNDPPHNHHYNRALGASPTPSELDYSPAYLPCITNNAQHLPARPTAPQASGANSTVDWDKFKHQLVNSLDIDDMKAFFAAHGIELQQQDSSALALAQPTLPRVVKVYSHAVRRNSYKAYIKYKVLYEGHHRSSILTPIWLPYNAPHPGFAAAIRIYFLDKNHWVSTSSLNHLKASDPDFWTPRKSLIKHMSIKGHRL</sequence>
<evidence type="ECO:0000313" key="3">
    <source>
        <dbReference type="Proteomes" id="UP000054845"/>
    </source>
</evidence>
<dbReference type="EMBL" id="CCYA01000318">
    <property type="protein sequence ID" value="CEH16609.1"/>
    <property type="molecule type" value="Genomic_DNA"/>
</dbReference>
<evidence type="ECO:0000313" key="2">
    <source>
        <dbReference type="EMBL" id="CEH16609.1"/>
    </source>
</evidence>
<accession>A0A0P1BJN3</accession>
<protein>
    <submittedName>
        <fullName evidence="2">Uncharacterized protein</fullName>
    </submittedName>
</protein>
<evidence type="ECO:0000256" key="1">
    <source>
        <dbReference type="SAM" id="MobiDB-lite"/>
    </source>
</evidence>
<proteinExistence type="predicted"/>
<organism evidence="2 3">
    <name type="scientific">Ceraceosorus bombacis</name>
    <dbReference type="NCBI Taxonomy" id="401625"/>
    <lineage>
        <taxon>Eukaryota</taxon>
        <taxon>Fungi</taxon>
        <taxon>Dikarya</taxon>
        <taxon>Basidiomycota</taxon>
        <taxon>Ustilaginomycotina</taxon>
        <taxon>Exobasidiomycetes</taxon>
        <taxon>Ceraceosorales</taxon>
        <taxon>Ceraceosoraceae</taxon>
        <taxon>Ceraceosorus</taxon>
    </lineage>
</organism>
<reference evidence="2 3" key="1">
    <citation type="submission" date="2014-09" db="EMBL/GenBank/DDBJ databases">
        <authorList>
            <person name="Magalhaes I.L.F."/>
            <person name="Oliveira U."/>
            <person name="Santos F.R."/>
            <person name="Vidigal T.H.D.A."/>
            <person name="Brescovit A.D."/>
            <person name="Santos A.J."/>
        </authorList>
    </citation>
    <scope>NUCLEOTIDE SEQUENCE [LARGE SCALE GENOMIC DNA]</scope>
</reference>
<dbReference type="Proteomes" id="UP000054845">
    <property type="component" value="Unassembled WGS sequence"/>
</dbReference>
<name>A0A0P1BJN3_9BASI</name>
<dbReference type="AlphaFoldDB" id="A0A0P1BJN3"/>
<feature type="region of interest" description="Disordered" evidence="1">
    <location>
        <begin position="70"/>
        <end position="95"/>
    </location>
</feature>
<keyword evidence="3" id="KW-1185">Reference proteome</keyword>